<dbReference type="Gene3D" id="3.30.70.1210">
    <property type="entry name" value="Crispr-associated protein, domain 2"/>
    <property type="match status" value="1"/>
</dbReference>
<dbReference type="SUPFAM" id="SSF117987">
    <property type="entry name" value="CRISPR-associated protein"/>
    <property type="match status" value="1"/>
</dbReference>
<accession>A0A2U8WMR6</accession>
<dbReference type="Pfam" id="PF08798">
    <property type="entry name" value="CRISPR_assoc"/>
    <property type="match status" value="1"/>
</dbReference>
<keyword evidence="2" id="KW-1185">Reference proteome</keyword>
<evidence type="ECO:0000313" key="1">
    <source>
        <dbReference type="EMBL" id="AWN47555.1"/>
    </source>
</evidence>
<proteinExistence type="predicted"/>
<dbReference type="EMBL" id="CP029553">
    <property type="protein sequence ID" value="AWN47555.1"/>
    <property type="molecule type" value="Genomic_DNA"/>
</dbReference>
<dbReference type="OrthoDB" id="9795689at2"/>
<dbReference type="KEGG" id="mtea:DK419_15600"/>
<dbReference type="SMART" id="SM01101">
    <property type="entry name" value="CRISPR_assoc"/>
    <property type="match status" value="1"/>
</dbReference>
<sequence length="262" mass="28635">MTLILLQMRPALGPLLRWAERRKLVAAHGPDDLGYALHAILAAAFGEHAPKPFVLLDPPRRRERPGADPAPQLLGYTTRDAAALRAHAAAFAEPEVAEALGLDGLAAKAMPERFPAGTRLGFRTRIRPTVRRDRDGDRTRTREKDAYLAALDPYEGQPAPFGRGEVYRDWLARHLAAGGAELEGASLDAFRLTRSLRRGRERHLAQIPLPSQKMKGAAGHPDATVTGVLIVRDPEAFAALLARGIGRHRAFGFGMLLLRPPE</sequence>
<dbReference type="InterPro" id="IPR010179">
    <property type="entry name" value="CRISPR-assoc_prot_Cse3"/>
</dbReference>
<dbReference type="Proteomes" id="UP000245444">
    <property type="component" value="Chromosome"/>
</dbReference>
<gene>
    <name evidence="1" type="ORF">DK419_15600</name>
</gene>
<evidence type="ECO:0000313" key="2">
    <source>
        <dbReference type="Proteomes" id="UP000245444"/>
    </source>
</evidence>
<name>A0A2U8WMR6_9HYPH</name>
<reference evidence="1 2" key="1">
    <citation type="submission" date="2018-05" db="EMBL/GenBank/DDBJ databases">
        <title>Complete Genome Sequence of Methylobacterium sp. 17Sr1-28.</title>
        <authorList>
            <person name="Srinivasan S."/>
        </authorList>
    </citation>
    <scope>NUCLEOTIDE SEQUENCE [LARGE SCALE GENOMIC DNA]</scope>
    <source>
        <strain evidence="1 2">17Sr1-28</strain>
    </source>
</reference>
<dbReference type="AlphaFoldDB" id="A0A2U8WMR6"/>
<organism evidence="1 2">
    <name type="scientific">Methylobacterium terrae</name>
    <dbReference type="NCBI Taxonomy" id="2202827"/>
    <lineage>
        <taxon>Bacteria</taxon>
        <taxon>Pseudomonadati</taxon>
        <taxon>Pseudomonadota</taxon>
        <taxon>Alphaproteobacteria</taxon>
        <taxon>Hyphomicrobiales</taxon>
        <taxon>Methylobacteriaceae</taxon>
        <taxon>Methylobacterium</taxon>
    </lineage>
</organism>
<protein>
    <submittedName>
        <fullName evidence="1">Type I-E CRISPR-associated protein Cas6/Cse3/CasE</fullName>
    </submittedName>
</protein>
<dbReference type="RefSeq" id="WP_109959880.1">
    <property type="nucleotide sequence ID" value="NZ_CP029553.1"/>
</dbReference>